<organism evidence="8 9">
    <name type="scientific">Naumovozyma castellii</name>
    <name type="common">Yeast</name>
    <name type="synonym">Saccharomyces castellii</name>
    <dbReference type="NCBI Taxonomy" id="27288"/>
    <lineage>
        <taxon>Eukaryota</taxon>
        <taxon>Fungi</taxon>
        <taxon>Dikarya</taxon>
        <taxon>Ascomycota</taxon>
        <taxon>Saccharomycotina</taxon>
        <taxon>Saccharomycetes</taxon>
        <taxon>Saccharomycetales</taxon>
        <taxon>Saccharomycetaceae</taxon>
        <taxon>Naumovozyma</taxon>
    </lineage>
</organism>
<evidence type="ECO:0000256" key="2">
    <source>
        <dbReference type="ARBA" id="ARBA00023015"/>
    </source>
</evidence>
<evidence type="ECO:0000313" key="8">
    <source>
        <dbReference type="EMBL" id="CCC70369.1"/>
    </source>
</evidence>
<dbReference type="GO" id="GO:0045944">
    <property type="term" value="P:positive regulation of transcription by RNA polymerase II"/>
    <property type="evidence" value="ECO:0007669"/>
    <property type="project" value="EnsemblFungi"/>
</dbReference>
<dbReference type="PROSITE" id="PS50888">
    <property type="entry name" value="BHLH"/>
    <property type="match status" value="1"/>
</dbReference>
<reference key="2">
    <citation type="submission" date="2011-08" db="EMBL/GenBank/DDBJ databases">
        <title>Genome sequence of Naumovozyma castellii.</title>
        <authorList>
            <person name="Gordon J.L."/>
            <person name="Armisen D."/>
            <person name="Proux-Wera E."/>
            <person name="OhEigeartaigh S.S."/>
            <person name="Byrne K.P."/>
            <person name="Wolfe K.H."/>
        </authorList>
    </citation>
    <scope>NUCLEOTIDE SEQUENCE</scope>
    <source>
        <strain>Type strain:CBS 4309</strain>
    </source>
</reference>
<dbReference type="GO" id="GO:0046983">
    <property type="term" value="F:protein dimerization activity"/>
    <property type="evidence" value="ECO:0007669"/>
    <property type="project" value="InterPro"/>
</dbReference>
<protein>
    <recommendedName>
        <fullName evidence="7">BHLH domain-containing protein</fullName>
    </recommendedName>
</protein>
<dbReference type="OrthoDB" id="690068at2759"/>
<dbReference type="Pfam" id="PF00010">
    <property type="entry name" value="HLH"/>
    <property type="match status" value="1"/>
</dbReference>
<keyword evidence="4" id="KW-0804">Transcription</keyword>
<dbReference type="RefSeq" id="XP_003676726.1">
    <property type="nucleotide sequence ID" value="XM_003676678.1"/>
</dbReference>
<dbReference type="GeneID" id="96903998"/>
<sequence length="505" mass="56400">MSRYSLPLFDQLVQCCLRGISDTLLSIRISEPNTRNPTVTLPNTIMNQNDNPHDNENQRLLDELMNQYHDNSNSLPMSTSFHNEYDFMQFQNNHNDQVYPGATPAQQHEKLSYMNKTNNNGDTSFMSQNQFTSHHGSIADAEPAASFLDDMFTTSNIPPSTSLSHHGQSFSQSVQSETTHNIPQQETTNVNTKDLLFQPGDDAMFNYADELGSSLSSSVNSEMLQSDYSSSFSFNPHPLEVNSLTSTFSPNIRSPSSSLRPGSFVTNSLRYGTSVNANNNNGPASSLMAVHTPKTRTTSISSNVDGLMMSNSLSKSTLSHLTAEEKLRRKREFHNAVERRRRELIKQKIKELGNLVPPYLLHYDSTTGKQIKTNKGVILNKSVEYVVFLQTVLKQQDNKRGQLLNKINELEGKMGGLSISTSTEHNSMDNTNNDNPVVEKEGIQVSHSPYISNSENEVHTETPQRGNDDLQEFLSGAVIEAEDNVKLMFGADNSNPADYLLEFEP</sequence>
<dbReference type="PANTHER" id="PTHR45776:SF2">
    <property type="entry name" value="MIP04163P"/>
    <property type="match status" value="1"/>
</dbReference>
<dbReference type="eggNOG" id="KOG1318">
    <property type="taxonomic scope" value="Eukaryota"/>
</dbReference>
<dbReference type="InterPro" id="IPR036638">
    <property type="entry name" value="HLH_DNA-bd_sf"/>
</dbReference>
<dbReference type="KEGG" id="ncs:NCAS_0E02990"/>
<dbReference type="InterPro" id="IPR011598">
    <property type="entry name" value="bHLH_dom"/>
</dbReference>
<dbReference type="GO" id="GO:0031930">
    <property type="term" value="P:mitochondria-nucleus signaling pathway"/>
    <property type="evidence" value="ECO:0007669"/>
    <property type="project" value="EnsemblFungi"/>
</dbReference>
<dbReference type="GO" id="GO:0000981">
    <property type="term" value="F:DNA-binding transcription factor activity, RNA polymerase II-specific"/>
    <property type="evidence" value="ECO:0007669"/>
    <property type="project" value="EnsemblFungi"/>
</dbReference>
<keyword evidence="9" id="KW-1185">Reference proteome</keyword>
<dbReference type="GO" id="GO:0071400">
    <property type="term" value="P:cellular response to oleic acid"/>
    <property type="evidence" value="ECO:0007669"/>
    <property type="project" value="EnsemblFungi"/>
</dbReference>
<feature type="domain" description="BHLH" evidence="7">
    <location>
        <begin position="329"/>
        <end position="389"/>
    </location>
</feature>
<name>G0VFV0_NAUCA</name>
<dbReference type="SMART" id="SM00353">
    <property type="entry name" value="HLH"/>
    <property type="match status" value="1"/>
</dbReference>
<proteinExistence type="predicted"/>
<evidence type="ECO:0000256" key="3">
    <source>
        <dbReference type="ARBA" id="ARBA00023125"/>
    </source>
</evidence>
<reference evidence="8 9" key="1">
    <citation type="journal article" date="2011" name="Proc. Natl. Acad. Sci. U.S.A.">
        <title>Evolutionary erosion of yeast sex chromosomes by mating-type switching accidents.</title>
        <authorList>
            <person name="Gordon J.L."/>
            <person name="Armisen D."/>
            <person name="Proux-Wera E."/>
            <person name="Oheigeartaigh S.S."/>
            <person name="Byrne K.P."/>
            <person name="Wolfe K.H."/>
        </authorList>
    </citation>
    <scope>NUCLEOTIDE SEQUENCE [LARGE SCALE GENOMIC DNA]</scope>
    <source>
        <strain evidence="9">ATCC 76901 / BCRC 22586 / CBS 4309 / NBRC 1992 / NRRL Y-12630</strain>
    </source>
</reference>
<dbReference type="STRING" id="1064592.G0VFV0"/>
<dbReference type="GO" id="GO:0000422">
    <property type="term" value="P:autophagy of mitochondrion"/>
    <property type="evidence" value="ECO:0007669"/>
    <property type="project" value="EnsemblFungi"/>
</dbReference>
<evidence type="ECO:0000256" key="6">
    <source>
        <dbReference type="SAM" id="MobiDB-lite"/>
    </source>
</evidence>
<evidence type="ECO:0000256" key="4">
    <source>
        <dbReference type="ARBA" id="ARBA00023163"/>
    </source>
</evidence>
<dbReference type="FunCoup" id="G0VFV0">
    <property type="interactions" value="1004"/>
</dbReference>
<comment type="subcellular location">
    <subcellularLocation>
        <location evidence="1">Nucleus</location>
    </subcellularLocation>
</comment>
<dbReference type="InParanoid" id="G0VFV0"/>
<evidence type="ECO:0000256" key="5">
    <source>
        <dbReference type="ARBA" id="ARBA00023242"/>
    </source>
</evidence>
<keyword evidence="5" id="KW-0539">Nucleus</keyword>
<dbReference type="GO" id="GO:0005737">
    <property type="term" value="C:cytoplasm"/>
    <property type="evidence" value="ECO:0007669"/>
    <property type="project" value="EnsemblFungi"/>
</dbReference>
<keyword evidence="2" id="KW-0805">Transcription regulation</keyword>
<dbReference type="GO" id="GO:0061629">
    <property type="term" value="F:RNA polymerase II-specific DNA-binding transcription factor binding"/>
    <property type="evidence" value="ECO:0007669"/>
    <property type="project" value="EnsemblFungi"/>
</dbReference>
<dbReference type="FunFam" id="4.10.280.10:FF:000105">
    <property type="entry name" value="Rtg3p"/>
    <property type="match status" value="1"/>
</dbReference>
<dbReference type="Proteomes" id="UP000001640">
    <property type="component" value="Chromosome 5"/>
</dbReference>
<evidence type="ECO:0000256" key="1">
    <source>
        <dbReference type="ARBA" id="ARBA00004123"/>
    </source>
</evidence>
<evidence type="ECO:0000259" key="7">
    <source>
        <dbReference type="PROSITE" id="PS50888"/>
    </source>
</evidence>
<feature type="region of interest" description="Disordered" evidence="6">
    <location>
        <begin position="449"/>
        <end position="468"/>
    </location>
</feature>
<dbReference type="AlphaFoldDB" id="G0VFV0"/>
<gene>
    <name evidence="8" type="primary">NCAS0E02990</name>
    <name evidence="8" type="ordered locus">NCAS_0E02990</name>
</gene>
<dbReference type="HOGENOM" id="CLU_043302_0_0_1"/>
<evidence type="ECO:0000313" key="9">
    <source>
        <dbReference type="Proteomes" id="UP000001640"/>
    </source>
</evidence>
<feature type="compositionally biased region" description="Basic and acidic residues" evidence="6">
    <location>
        <begin position="456"/>
        <end position="468"/>
    </location>
</feature>
<dbReference type="EMBL" id="HE576756">
    <property type="protein sequence ID" value="CCC70369.1"/>
    <property type="molecule type" value="Genomic_DNA"/>
</dbReference>
<dbReference type="PANTHER" id="PTHR45776">
    <property type="entry name" value="MIP04163P"/>
    <property type="match status" value="1"/>
</dbReference>
<dbReference type="GO" id="GO:0005634">
    <property type="term" value="C:nucleus"/>
    <property type="evidence" value="ECO:0007669"/>
    <property type="project" value="UniProtKB-SubCell"/>
</dbReference>
<dbReference type="SUPFAM" id="SSF47459">
    <property type="entry name" value="HLH, helix-loop-helix DNA-binding domain"/>
    <property type="match status" value="1"/>
</dbReference>
<dbReference type="OMA" id="DDAMFNY"/>
<dbReference type="Gene3D" id="4.10.280.10">
    <property type="entry name" value="Helix-loop-helix DNA-binding domain"/>
    <property type="match status" value="1"/>
</dbReference>
<dbReference type="GO" id="GO:0000978">
    <property type="term" value="F:RNA polymerase II cis-regulatory region sequence-specific DNA binding"/>
    <property type="evidence" value="ECO:0007669"/>
    <property type="project" value="TreeGrafter"/>
</dbReference>
<keyword evidence="3" id="KW-0238">DNA-binding</keyword>
<dbReference type="CDD" id="cd11387">
    <property type="entry name" value="bHLHzip_USF_MITF"/>
    <property type="match status" value="1"/>
</dbReference>
<dbReference type="GO" id="GO:0016559">
    <property type="term" value="P:peroxisome fission"/>
    <property type="evidence" value="ECO:0007669"/>
    <property type="project" value="EnsemblFungi"/>
</dbReference>
<accession>G0VFV0</accession>
<dbReference type="GO" id="GO:0005667">
    <property type="term" value="C:transcription regulator complex"/>
    <property type="evidence" value="ECO:0007669"/>
    <property type="project" value="EnsemblFungi"/>
</dbReference>